<reference evidence="1 2" key="1">
    <citation type="submission" date="2013-11" db="EMBL/GenBank/DDBJ databases">
        <title>The Genome Sequence of Phytophthora parasitica P1976.</title>
        <authorList>
            <consortium name="The Broad Institute Genomics Platform"/>
            <person name="Russ C."/>
            <person name="Tyler B."/>
            <person name="Panabieres F."/>
            <person name="Shan W."/>
            <person name="Tripathy S."/>
            <person name="Grunwald N."/>
            <person name="Machado M."/>
            <person name="Johnson C.S."/>
            <person name="Walker B."/>
            <person name="Young S."/>
            <person name="Zeng Q."/>
            <person name="Gargeya S."/>
            <person name="Fitzgerald M."/>
            <person name="Haas B."/>
            <person name="Abouelleil A."/>
            <person name="Allen A.W."/>
            <person name="Alvarado L."/>
            <person name="Arachchi H.M."/>
            <person name="Berlin A.M."/>
            <person name="Chapman S.B."/>
            <person name="Gainer-Dewar J."/>
            <person name="Goldberg J."/>
            <person name="Griggs A."/>
            <person name="Gujja S."/>
            <person name="Hansen M."/>
            <person name="Howarth C."/>
            <person name="Imamovic A."/>
            <person name="Ireland A."/>
            <person name="Larimer J."/>
            <person name="McCowan C."/>
            <person name="Murphy C."/>
            <person name="Pearson M."/>
            <person name="Poon T.W."/>
            <person name="Priest M."/>
            <person name="Roberts A."/>
            <person name="Saif S."/>
            <person name="Shea T."/>
            <person name="Sisk P."/>
            <person name="Sykes S."/>
            <person name="Wortman J."/>
            <person name="Nusbaum C."/>
            <person name="Birren B."/>
        </authorList>
    </citation>
    <scope>NUCLEOTIDE SEQUENCE [LARGE SCALE GENOMIC DNA]</scope>
    <source>
        <strain evidence="1 2">P1976</strain>
    </source>
</reference>
<dbReference type="SUPFAM" id="SSF53098">
    <property type="entry name" value="Ribonuclease H-like"/>
    <property type="match status" value="1"/>
</dbReference>
<sequence>MENDTYREVLLGCSPPSNEKHYTAEEHYELLKFVLSVYGKSITSLSVIIGGNCATNKSLAEKVGAPLIGCGCHKLNLAVKAFLVRRPVMEKTIERVDKAVSQLRNLKAAGALRLLTPHCTLKRNVTRWSSTYKMLEPFVSIESSAQELDDIDPIRSADSDRTKEALPTLENFKSIMTDLQKQGQHIDVVHEIFQMMVEDYPELSDYLAADAEISHNPLFEKACVKIISGKQELLTDGEKA</sequence>
<dbReference type="EMBL" id="ANJA01002250">
    <property type="protein sequence ID" value="ETO70912.1"/>
    <property type="molecule type" value="Genomic_DNA"/>
</dbReference>
<accession>A0A080ZWA1</accession>
<dbReference type="Proteomes" id="UP000028582">
    <property type="component" value="Unassembled WGS sequence"/>
</dbReference>
<dbReference type="InterPro" id="IPR012337">
    <property type="entry name" value="RNaseH-like_sf"/>
</dbReference>
<dbReference type="PANTHER" id="PTHR40866">
    <property type="entry name" value="BED-TYPE DOMAIN-CONTAINING PROTEIN"/>
    <property type="match status" value="1"/>
</dbReference>
<dbReference type="OrthoDB" id="125086at2759"/>
<evidence type="ECO:0000313" key="2">
    <source>
        <dbReference type="Proteomes" id="UP000028582"/>
    </source>
</evidence>
<gene>
    <name evidence="1" type="ORF">F444_12659</name>
</gene>
<protein>
    <recommendedName>
        <fullName evidence="3">HAT C-terminal dimerisation domain-containing protein</fullName>
    </recommendedName>
</protein>
<dbReference type="PANTHER" id="PTHR40866:SF1">
    <property type="entry name" value="BED-TYPE DOMAIN-CONTAINING PROTEIN"/>
    <property type="match status" value="1"/>
</dbReference>
<proteinExistence type="predicted"/>
<organism evidence="1 2">
    <name type="scientific">Phytophthora nicotianae P1976</name>
    <dbReference type="NCBI Taxonomy" id="1317066"/>
    <lineage>
        <taxon>Eukaryota</taxon>
        <taxon>Sar</taxon>
        <taxon>Stramenopiles</taxon>
        <taxon>Oomycota</taxon>
        <taxon>Peronosporomycetes</taxon>
        <taxon>Peronosporales</taxon>
        <taxon>Peronosporaceae</taxon>
        <taxon>Phytophthora</taxon>
    </lineage>
</organism>
<name>A0A080ZWA1_PHYNI</name>
<evidence type="ECO:0000313" key="1">
    <source>
        <dbReference type="EMBL" id="ETO70912.1"/>
    </source>
</evidence>
<evidence type="ECO:0008006" key="3">
    <source>
        <dbReference type="Google" id="ProtNLM"/>
    </source>
</evidence>
<comment type="caution">
    <text evidence="1">The sequence shown here is derived from an EMBL/GenBank/DDBJ whole genome shotgun (WGS) entry which is preliminary data.</text>
</comment>
<dbReference type="AlphaFoldDB" id="A0A080ZWA1"/>